<protein>
    <submittedName>
        <fullName evidence="1">Uncharacterized protein</fullName>
    </submittedName>
</protein>
<accession>A0ABP0IQV5</accession>
<dbReference type="Proteomes" id="UP001642484">
    <property type="component" value="Unassembled WGS sequence"/>
</dbReference>
<name>A0ABP0IQV5_9DINO</name>
<evidence type="ECO:0000313" key="1">
    <source>
        <dbReference type="EMBL" id="CAK9003760.1"/>
    </source>
</evidence>
<dbReference type="EMBL" id="CAXAMN010025339">
    <property type="protein sequence ID" value="CAK9094467.1"/>
    <property type="molecule type" value="Genomic_DNA"/>
</dbReference>
<organism evidence="1 3">
    <name type="scientific">Durusdinium trenchii</name>
    <dbReference type="NCBI Taxonomy" id="1381693"/>
    <lineage>
        <taxon>Eukaryota</taxon>
        <taxon>Sar</taxon>
        <taxon>Alveolata</taxon>
        <taxon>Dinophyceae</taxon>
        <taxon>Suessiales</taxon>
        <taxon>Symbiodiniaceae</taxon>
        <taxon>Durusdinium</taxon>
    </lineage>
</organism>
<dbReference type="EMBL" id="CAXAMN010003291">
    <property type="protein sequence ID" value="CAK9003760.1"/>
    <property type="molecule type" value="Genomic_DNA"/>
</dbReference>
<sequence length="281" mass="29928">MFGSCRSSVAEEKKLRSTMAFQSGDAQVSKSMPFPPPTRSRSTSVGSSEENLREDDRTSPRSLQYPSLLDAKTKGQEAEVKATWPKSSSGVLGLPDIEYPLPWQLTGHVRETMSCPSSEIGAPPGLEHLGIPVLPNSSPASMVEVEPPPGLREQSIELDCGDGRQILIPTVHSNVPPPPAHSPTLPESLKFDLWQGPMGAMDLPDVPLPLLASLGSLNHGVGTCKPCAFIHTKGCSSGADCTFCHLCPPGEKKRRAKMTKQIAKMVDGAVSCGNQLLPSAV</sequence>
<gene>
    <name evidence="2" type="ORF">CCMP2556_LOCUS45056</name>
    <name evidence="1" type="ORF">CCMP2556_LOCUS7403</name>
</gene>
<proteinExistence type="predicted"/>
<evidence type="ECO:0000313" key="3">
    <source>
        <dbReference type="Proteomes" id="UP001642484"/>
    </source>
</evidence>
<evidence type="ECO:0000313" key="2">
    <source>
        <dbReference type="EMBL" id="CAK9094467.1"/>
    </source>
</evidence>
<keyword evidence="3" id="KW-1185">Reference proteome</keyword>
<comment type="caution">
    <text evidence="1">The sequence shown here is derived from an EMBL/GenBank/DDBJ whole genome shotgun (WGS) entry which is preliminary data.</text>
</comment>
<reference evidence="1 3" key="1">
    <citation type="submission" date="2024-02" db="EMBL/GenBank/DDBJ databases">
        <authorList>
            <person name="Chen Y."/>
            <person name="Shah S."/>
            <person name="Dougan E. K."/>
            <person name="Thang M."/>
            <person name="Chan C."/>
        </authorList>
    </citation>
    <scope>NUCLEOTIDE SEQUENCE [LARGE SCALE GENOMIC DNA]</scope>
</reference>